<evidence type="ECO:0000313" key="10">
    <source>
        <dbReference type="EMBL" id="QBF81302.1"/>
    </source>
</evidence>
<evidence type="ECO:0000256" key="6">
    <source>
        <dbReference type="SAM" id="Phobius"/>
    </source>
</evidence>
<dbReference type="Pfam" id="PF17537">
    <property type="entry name" value="DUF5455"/>
    <property type="match status" value="1"/>
</dbReference>
<dbReference type="RefSeq" id="WP_130597283.1">
    <property type="nucleotide sequence ID" value="NZ_CP036200.1"/>
</dbReference>
<organism evidence="9 12">
    <name type="scientific">Shewanella maritima</name>
    <dbReference type="NCBI Taxonomy" id="2520507"/>
    <lineage>
        <taxon>Bacteria</taxon>
        <taxon>Pseudomonadati</taxon>
        <taxon>Pseudomonadota</taxon>
        <taxon>Gammaproteobacteria</taxon>
        <taxon>Alteromonadales</taxon>
        <taxon>Shewanellaceae</taxon>
        <taxon>Shewanella</taxon>
    </lineage>
</organism>
<feature type="transmembrane region" description="Helical" evidence="6">
    <location>
        <begin position="6"/>
        <end position="28"/>
    </location>
</feature>
<feature type="transmembrane region" description="Helical" evidence="6">
    <location>
        <begin position="76"/>
        <end position="99"/>
    </location>
</feature>
<keyword evidence="2 6" id="KW-0812">Transmembrane</keyword>
<evidence type="ECO:0000313" key="12">
    <source>
        <dbReference type="Proteomes" id="UP000291106"/>
    </source>
</evidence>
<evidence type="ECO:0008006" key="13">
    <source>
        <dbReference type="Google" id="ProtNLM"/>
    </source>
</evidence>
<evidence type="ECO:0000256" key="4">
    <source>
        <dbReference type="ARBA" id="ARBA00022989"/>
    </source>
</evidence>
<dbReference type="GO" id="GO:0033644">
    <property type="term" value="C:host cell membrane"/>
    <property type="evidence" value="ECO:0007669"/>
    <property type="project" value="UniProtKB-SubCell"/>
</dbReference>
<comment type="subcellular location">
    <subcellularLocation>
        <location evidence="1">Host membrane</location>
    </subcellularLocation>
</comment>
<keyword evidence="5 6" id="KW-0472">Membrane</keyword>
<sequence>MPLPAIIGLPALATMIGGFVTSAVTWILSKVTVKVGVILAALAVMATATAAVVLAFSTALNAAINGMSADVMTGLYFLPSNINHCIGLVVGFHASLITYDMTMKVVGLKIEIAK</sequence>
<keyword evidence="3" id="KW-1043">Host membrane</keyword>
<dbReference type="EMBL" id="CP036200">
    <property type="protein sequence ID" value="QBF81275.1"/>
    <property type="molecule type" value="Genomic_DNA"/>
</dbReference>
<dbReference type="EMBL" id="CP036200">
    <property type="protein sequence ID" value="QBF81311.1"/>
    <property type="molecule type" value="Genomic_DNA"/>
</dbReference>
<evidence type="ECO:0000313" key="9">
    <source>
        <dbReference type="EMBL" id="QBF81293.1"/>
    </source>
</evidence>
<dbReference type="KEGG" id="smai:EXU30_00215"/>
<evidence type="ECO:0000256" key="3">
    <source>
        <dbReference type="ARBA" id="ARBA00022870"/>
    </source>
</evidence>
<name>A0A411PCL5_9GAMM</name>
<dbReference type="EMBL" id="CP036200">
    <property type="protein sequence ID" value="QBF81293.1"/>
    <property type="molecule type" value="Genomic_DNA"/>
</dbReference>
<dbReference type="KEGG" id="smai:EXU30_00125"/>
<keyword evidence="4 6" id="KW-1133">Transmembrane helix</keyword>
<proteinExistence type="predicted"/>
<dbReference type="KEGG" id="smai:EXU30_00170"/>
<evidence type="ECO:0000256" key="1">
    <source>
        <dbReference type="ARBA" id="ARBA00004551"/>
    </source>
</evidence>
<dbReference type="Proteomes" id="UP000291106">
    <property type="component" value="Chromosome"/>
</dbReference>
<dbReference type="KEGG" id="smai:EXU30_00260"/>
<accession>A0A411PCL5</accession>
<dbReference type="AlphaFoldDB" id="A0A411PCL5"/>
<evidence type="ECO:0000256" key="2">
    <source>
        <dbReference type="ARBA" id="ARBA00022692"/>
    </source>
</evidence>
<evidence type="ECO:0000313" key="11">
    <source>
        <dbReference type="EMBL" id="QBF81311.1"/>
    </source>
</evidence>
<keyword evidence="12" id="KW-1185">Reference proteome</keyword>
<evidence type="ECO:0000313" key="8">
    <source>
        <dbReference type="EMBL" id="QBF81284.1"/>
    </source>
</evidence>
<dbReference type="EMBL" id="CP036200">
    <property type="protein sequence ID" value="QBF81302.1"/>
    <property type="molecule type" value="Genomic_DNA"/>
</dbReference>
<reference evidence="9 12" key="1">
    <citation type="submission" date="2019-02" db="EMBL/GenBank/DDBJ databases">
        <title>Shewanella sp. D4-2 isolated from Dokdo Island.</title>
        <authorList>
            <person name="Baek K."/>
        </authorList>
    </citation>
    <scope>NUCLEOTIDE SEQUENCE [LARGE SCALE GENOMIC DNA]</scope>
    <source>
        <strain evidence="9 12">D4-2</strain>
    </source>
</reference>
<protein>
    <recommendedName>
        <fullName evidence="13">DUF2523 domain-containing protein</fullName>
    </recommendedName>
</protein>
<dbReference type="KEGG" id="smai:EXU30_00305"/>
<gene>
    <name evidence="7" type="ORF">EXU30_00125</name>
    <name evidence="8" type="ORF">EXU30_00170</name>
    <name evidence="9" type="ORF">EXU30_00215</name>
    <name evidence="10" type="ORF">EXU30_00260</name>
    <name evidence="11" type="ORF">EXU30_00305</name>
</gene>
<dbReference type="EMBL" id="CP036200">
    <property type="protein sequence ID" value="QBF81284.1"/>
    <property type="molecule type" value="Genomic_DNA"/>
</dbReference>
<evidence type="ECO:0000256" key="5">
    <source>
        <dbReference type="ARBA" id="ARBA00023136"/>
    </source>
</evidence>
<dbReference type="InterPro" id="IPR035210">
    <property type="entry name" value="DUF5455"/>
</dbReference>
<evidence type="ECO:0000313" key="7">
    <source>
        <dbReference type="EMBL" id="QBF81275.1"/>
    </source>
</evidence>
<feature type="transmembrane region" description="Helical" evidence="6">
    <location>
        <begin position="35"/>
        <end position="56"/>
    </location>
</feature>